<reference evidence="2 3" key="1">
    <citation type="submission" date="2019-07" db="EMBL/GenBank/DDBJ databases">
        <title>Chromosome genome assembly for large yellow croaker.</title>
        <authorList>
            <person name="Xiao S."/>
        </authorList>
    </citation>
    <scope>NUCLEOTIDE SEQUENCE [LARGE SCALE GENOMIC DNA]</scope>
    <source>
        <strain evidence="2">JMULYC20181020</strain>
        <tissue evidence="2">Muscle</tissue>
    </source>
</reference>
<feature type="region of interest" description="Disordered" evidence="1">
    <location>
        <begin position="43"/>
        <end position="65"/>
    </location>
</feature>
<dbReference type="Proteomes" id="UP000424527">
    <property type="component" value="Unassembled WGS sequence"/>
</dbReference>
<organism evidence="2 3">
    <name type="scientific">Larimichthys crocea</name>
    <name type="common">Large yellow croaker</name>
    <name type="synonym">Pseudosciaena crocea</name>
    <dbReference type="NCBI Taxonomy" id="215358"/>
    <lineage>
        <taxon>Eukaryota</taxon>
        <taxon>Metazoa</taxon>
        <taxon>Chordata</taxon>
        <taxon>Craniata</taxon>
        <taxon>Vertebrata</taxon>
        <taxon>Euteleostomi</taxon>
        <taxon>Actinopterygii</taxon>
        <taxon>Neopterygii</taxon>
        <taxon>Teleostei</taxon>
        <taxon>Neoteleostei</taxon>
        <taxon>Acanthomorphata</taxon>
        <taxon>Eupercaria</taxon>
        <taxon>Sciaenidae</taxon>
        <taxon>Larimichthys</taxon>
    </lineage>
</organism>
<feature type="compositionally biased region" description="Polar residues" evidence="1">
    <location>
        <begin position="51"/>
        <end position="60"/>
    </location>
</feature>
<name>A0A6G0HCY9_LARCR</name>
<gene>
    <name evidence="2" type="ORF">D5F01_LYC25144</name>
</gene>
<proteinExistence type="predicted"/>
<protein>
    <submittedName>
        <fullName evidence="2">Uncharacterized protein</fullName>
    </submittedName>
</protein>
<comment type="caution">
    <text evidence="2">The sequence shown here is derived from an EMBL/GenBank/DDBJ whole genome shotgun (WGS) entry which is preliminary data.</text>
</comment>
<evidence type="ECO:0000313" key="2">
    <source>
        <dbReference type="EMBL" id="KAE8277074.1"/>
    </source>
</evidence>
<sequence>MADSVARLLFDCFKQRFKENPETLIGMIRGDLTDARVAPDDQVAEDDMDTSHPQPDNGYQRSGDLDEAIPVNQRPEMESHEDPGILAENKHWKTTGFKPASLETFGYITYKKMVYITCDRIALAKVREVKMQTLPTDDRPLSDPQQGLAEPPQRGLDASDRFVSRANCEPQRSTKCQLNWEIGVESGLQSHASELFHPGNLNPKQIPCTTLSCKREMQIYKTVNLSRPPEKGFRRRAESASSRL</sequence>
<keyword evidence="3" id="KW-1185">Reference proteome</keyword>
<dbReference type="EMBL" id="REGW02001518">
    <property type="protein sequence ID" value="KAE8277074.1"/>
    <property type="molecule type" value="Genomic_DNA"/>
</dbReference>
<feature type="region of interest" description="Disordered" evidence="1">
    <location>
        <begin position="134"/>
        <end position="156"/>
    </location>
</feature>
<accession>A0A6G0HCY9</accession>
<dbReference type="AlphaFoldDB" id="A0A6G0HCY9"/>
<evidence type="ECO:0000313" key="3">
    <source>
        <dbReference type="Proteomes" id="UP000424527"/>
    </source>
</evidence>
<evidence type="ECO:0000256" key="1">
    <source>
        <dbReference type="SAM" id="MobiDB-lite"/>
    </source>
</evidence>